<proteinExistence type="predicted"/>
<evidence type="ECO:0000256" key="2">
    <source>
        <dbReference type="ARBA" id="ARBA00022475"/>
    </source>
</evidence>
<keyword evidence="5 6" id="KW-0472">Membrane</keyword>
<comment type="caution">
    <text evidence="7">The sequence shown here is derived from an EMBL/GenBank/DDBJ whole genome shotgun (WGS) entry which is preliminary data.</text>
</comment>
<gene>
    <name evidence="7" type="ORF">I6U48_12810</name>
</gene>
<accession>A0A949TY89</accession>
<comment type="subcellular location">
    <subcellularLocation>
        <location evidence="1">Cell membrane</location>
        <topology evidence="1">Multi-pass membrane protein</topology>
    </subcellularLocation>
</comment>
<keyword evidence="3 6" id="KW-0812">Transmembrane</keyword>
<feature type="transmembrane region" description="Helical" evidence="6">
    <location>
        <begin position="145"/>
        <end position="166"/>
    </location>
</feature>
<keyword evidence="8" id="KW-1185">Reference proteome</keyword>
<dbReference type="GO" id="GO:0015171">
    <property type="term" value="F:amino acid transmembrane transporter activity"/>
    <property type="evidence" value="ECO:0007669"/>
    <property type="project" value="TreeGrafter"/>
</dbReference>
<evidence type="ECO:0000256" key="4">
    <source>
        <dbReference type="ARBA" id="ARBA00022989"/>
    </source>
</evidence>
<dbReference type="Pfam" id="PF01810">
    <property type="entry name" value="LysE"/>
    <property type="match status" value="1"/>
</dbReference>
<evidence type="ECO:0000256" key="1">
    <source>
        <dbReference type="ARBA" id="ARBA00004651"/>
    </source>
</evidence>
<dbReference type="PANTHER" id="PTHR30086:SF20">
    <property type="entry name" value="ARGININE EXPORTER PROTEIN ARGO-RELATED"/>
    <property type="match status" value="1"/>
</dbReference>
<evidence type="ECO:0000256" key="5">
    <source>
        <dbReference type="ARBA" id="ARBA00023136"/>
    </source>
</evidence>
<feature type="transmembrane region" description="Helical" evidence="6">
    <location>
        <begin position="178"/>
        <end position="199"/>
    </location>
</feature>
<dbReference type="Proteomes" id="UP000694308">
    <property type="component" value="Unassembled WGS sequence"/>
</dbReference>
<feature type="transmembrane region" description="Helical" evidence="6">
    <location>
        <begin position="12"/>
        <end position="33"/>
    </location>
</feature>
<sequence>MIFKGFKFGMLLQLAIGPVCIFIFQIAVLKGFYAGEIATLGATLVDGIFITIATLGIASIINRRNIRICLKIFGSVILFVFGISMILSQFNIDFLPSLCMFNIPNSNDIFIRIVILTASNPLTIVFWAGIFSAKVAEENMEKKDIYFFGFGALLSTMIFLTLISLIGSFANVFFPTQVIQFLNIIVGLLLIYFALRMLLKNT</sequence>
<feature type="transmembrane region" description="Helical" evidence="6">
    <location>
        <begin position="39"/>
        <end position="61"/>
    </location>
</feature>
<evidence type="ECO:0000313" key="7">
    <source>
        <dbReference type="EMBL" id="MBV7273790.1"/>
    </source>
</evidence>
<dbReference type="EMBL" id="JAEEGC010000054">
    <property type="protein sequence ID" value="MBV7273790.1"/>
    <property type="molecule type" value="Genomic_DNA"/>
</dbReference>
<dbReference type="GO" id="GO:0005886">
    <property type="term" value="C:plasma membrane"/>
    <property type="evidence" value="ECO:0007669"/>
    <property type="project" value="UniProtKB-SubCell"/>
</dbReference>
<dbReference type="PANTHER" id="PTHR30086">
    <property type="entry name" value="ARGININE EXPORTER PROTEIN ARGO"/>
    <property type="match status" value="1"/>
</dbReference>
<evidence type="ECO:0000313" key="8">
    <source>
        <dbReference type="Proteomes" id="UP000694308"/>
    </source>
</evidence>
<name>A0A949TY89_9CLOT</name>
<keyword evidence="2" id="KW-1003">Cell membrane</keyword>
<evidence type="ECO:0000256" key="6">
    <source>
        <dbReference type="SAM" id="Phobius"/>
    </source>
</evidence>
<feature type="transmembrane region" description="Helical" evidence="6">
    <location>
        <begin position="109"/>
        <end position="133"/>
    </location>
</feature>
<evidence type="ECO:0000256" key="3">
    <source>
        <dbReference type="ARBA" id="ARBA00022692"/>
    </source>
</evidence>
<dbReference type="RefSeq" id="WP_218320859.1">
    <property type="nucleotide sequence ID" value="NZ_JAEEGC010000054.1"/>
</dbReference>
<feature type="transmembrane region" description="Helical" evidence="6">
    <location>
        <begin position="68"/>
        <end position="89"/>
    </location>
</feature>
<reference evidence="7" key="1">
    <citation type="submission" date="2020-12" db="EMBL/GenBank/DDBJ databases">
        <title>Clostridium thailandense sp. nov., a novel acetogenic bacterium isolated from peat land soil in Thailand.</title>
        <authorList>
            <person name="Chaikitkaew S."/>
            <person name="Birkeland N.K."/>
        </authorList>
    </citation>
    <scope>NUCLEOTIDE SEQUENCE</scope>
    <source>
        <strain evidence="7">PL3</strain>
    </source>
</reference>
<organism evidence="7 8">
    <name type="scientific">Clostridium thailandense</name>
    <dbReference type="NCBI Taxonomy" id="2794346"/>
    <lineage>
        <taxon>Bacteria</taxon>
        <taxon>Bacillati</taxon>
        <taxon>Bacillota</taxon>
        <taxon>Clostridia</taxon>
        <taxon>Eubacteriales</taxon>
        <taxon>Clostridiaceae</taxon>
        <taxon>Clostridium</taxon>
    </lineage>
</organism>
<protein>
    <submittedName>
        <fullName evidence="7">LysE family transporter</fullName>
    </submittedName>
</protein>
<keyword evidence="4 6" id="KW-1133">Transmembrane helix</keyword>
<dbReference type="AlphaFoldDB" id="A0A949TY89"/>
<dbReference type="InterPro" id="IPR001123">
    <property type="entry name" value="LeuE-type"/>
</dbReference>